<dbReference type="Proteomes" id="UP000245375">
    <property type="component" value="Unassembled WGS sequence"/>
</dbReference>
<dbReference type="Gene3D" id="3.10.350.10">
    <property type="entry name" value="LysM domain"/>
    <property type="match status" value="1"/>
</dbReference>
<dbReference type="PANTHER" id="PTHR34700:SF8">
    <property type="entry name" value="POTASSIUM BINDING PROTEIN KBP"/>
    <property type="match status" value="1"/>
</dbReference>
<gene>
    <name evidence="2" type="ORF">DIS18_05885</name>
</gene>
<reference evidence="3" key="1">
    <citation type="submission" date="2018-05" db="EMBL/GenBank/DDBJ databases">
        <title>Algibacter marinivivus sp. nov., isolated from sample around a algae.</title>
        <authorList>
            <person name="Lu D."/>
        </authorList>
    </citation>
    <scope>NUCLEOTIDE SEQUENCE [LARGE SCALE GENOMIC DNA]</scope>
    <source>
        <strain evidence="3">ZY111</strain>
    </source>
</reference>
<sequence>MGLFSFIKKAGIKVFEIEHAHMLLPSEALIKKAEIENYAAKKLERIIINLQLQVEDLNVFIDTDVAVVSGLAYDQATREKVVLIVGNSDGISSVYDYMKVENEAPVSQFYTVTNGDTLGKIAKVYYGNDMGYSVIFEANKPMLHHPKKIYPGQVLRIPA</sequence>
<organism evidence="2 3">
    <name type="scientific">Algibacter marinivivus</name>
    <dbReference type="NCBI Taxonomy" id="2100723"/>
    <lineage>
        <taxon>Bacteria</taxon>
        <taxon>Pseudomonadati</taxon>
        <taxon>Bacteroidota</taxon>
        <taxon>Flavobacteriia</taxon>
        <taxon>Flavobacteriales</taxon>
        <taxon>Flavobacteriaceae</taxon>
        <taxon>Algibacter</taxon>
    </lineage>
</organism>
<evidence type="ECO:0000259" key="1">
    <source>
        <dbReference type="PROSITE" id="PS51782"/>
    </source>
</evidence>
<dbReference type="Pfam" id="PF01476">
    <property type="entry name" value="LysM"/>
    <property type="match status" value="1"/>
</dbReference>
<keyword evidence="3" id="KW-1185">Reference proteome</keyword>
<dbReference type="RefSeq" id="WP_109352080.1">
    <property type="nucleotide sequence ID" value="NZ_QFRI01000001.1"/>
</dbReference>
<dbReference type="PANTHER" id="PTHR34700">
    <property type="entry name" value="POTASSIUM BINDING PROTEIN KBP"/>
    <property type="match status" value="1"/>
</dbReference>
<dbReference type="NCBIfam" id="NF008399">
    <property type="entry name" value="PRK11198.1"/>
    <property type="match status" value="1"/>
</dbReference>
<protein>
    <submittedName>
        <fullName evidence="2">Peptidoglycan-binding protein LysM</fullName>
    </submittedName>
</protein>
<proteinExistence type="predicted"/>
<feature type="domain" description="LysM" evidence="1">
    <location>
        <begin position="108"/>
        <end position="157"/>
    </location>
</feature>
<dbReference type="EMBL" id="QFRI01000001">
    <property type="protein sequence ID" value="PWH84075.1"/>
    <property type="molecule type" value="Genomic_DNA"/>
</dbReference>
<name>A0A2U2X8E6_9FLAO</name>
<evidence type="ECO:0000313" key="3">
    <source>
        <dbReference type="Proteomes" id="UP000245375"/>
    </source>
</evidence>
<accession>A0A2U2X8E6</accession>
<dbReference type="InterPro" id="IPR036779">
    <property type="entry name" value="LysM_dom_sf"/>
</dbReference>
<dbReference type="InterPro" id="IPR018392">
    <property type="entry name" value="LysM"/>
</dbReference>
<dbReference type="SMART" id="SM00257">
    <property type="entry name" value="LysM"/>
    <property type="match status" value="1"/>
</dbReference>
<comment type="caution">
    <text evidence="2">The sequence shown here is derived from an EMBL/GenBank/DDBJ whole genome shotgun (WGS) entry which is preliminary data.</text>
</comment>
<evidence type="ECO:0000313" key="2">
    <source>
        <dbReference type="EMBL" id="PWH84075.1"/>
    </source>
</evidence>
<dbReference type="AlphaFoldDB" id="A0A2U2X8E6"/>
<dbReference type="SUPFAM" id="SSF54106">
    <property type="entry name" value="LysM domain"/>
    <property type="match status" value="1"/>
</dbReference>
<dbReference type="InterPro" id="IPR052196">
    <property type="entry name" value="Bact_Kbp"/>
</dbReference>
<dbReference type="CDD" id="cd00118">
    <property type="entry name" value="LysM"/>
    <property type="match status" value="1"/>
</dbReference>
<dbReference type="OrthoDB" id="370541at2"/>
<reference evidence="2 3" key="2">
    <citation type="submission" date="2018-05" db="EMBL/GenBank/DDBJ databases">
        <title>Algibacter marinivivus sp. nov., isolated from sample around a algae.</title>
        <authorList>
            <person name="Zhong X."/>
        </authorList>
    </citation>
    <scope>NUCLEOTIDE SEQUENCE [LARGE SCALE GENOMIC DNA]</scope>
    <source>
        <strain evidence="2 3">ZY111</strain>
    </source>
</reference>
<dbReference type="PROSITE" id="PS51782">
    <property type="entry name" value="LYSM"/>
    <property type="match status" value="1"/>
</dbReference>